<dbReference type="Proteomes" id="UP000591803">
    <property type="component" value="Unassembled WGS sequence"/>
</dbReference>
<protein>
    <submittedName>
        <fullName evidence="2">DUF4942 domain-containing protein</fullName>
    </submittedName>
</protein>
<proteinExistence type="predicted"/>
<organism evidence="2 3">
    <name type="scientific">Citrobacter freundii</name>
    <dbReference type="NCBI Taxonomy" id="546"/>
    <lineage>
        <taxon>Bacteria</taxon>
        <taxon>Pseudomonadati</taxon>
        <taxon>Pseudomonadota</taxon>
        <taxon>Gammaproteobacteria</taxon>
        <taxon>Enterobacterales</taxon>
        <taxon>Enterobacteriaceae</taxon>
        <taxon>Citrobacter</taxon>
        <taxon>Citrobacter freundii complex</taxon>
    </lineage>
</organism>
<comment type="caution">
    <text evidence="2">The sequence shown here is derived from an EMBL/GenBank/DDBJ whole genome shotgun (WGS) entry which is preliminary data.</text>
</comment>
<gene>
    <name evidence="2" type="ORF">HV077_06105</name>
</gene>
<accession>A0A7W3D2Z5</accession>
<evidence type="ECO:0000259" key="1">
    <source>
        <dbReference type="Pfam" id="PF13708"/>
    </source>
</evidence>
<dbReference type="RefSeq" id="WP_045405106.1">
    <property type="nucleotide sequence ID" value="NZ_JADVDN010000001.1"/>
</dbReference>
<dbReference type="Pfam" id="PF13708">
    <property type="entry name" value="DUF4942"/>
    <property type="match status" value="1"/>
</dbReference>
<dbReference type="InterPro" id="IPR031339">
    <property type="entry name" value="DUF4942"/>
</dbReference>
<name>A0A7W3D2Z5_CITFR</name>
<evidence type="ECO:0000313" key="2">
    <source>
        <dbReference type="EMBL" id="MBA8061975.1"/>
    </source>
</evidence>
<dbReference type="AlphaFoldDB" id="A0A7W3D2Z5"/>
<feature type="domain" description="DUF4942" evidence="1">
    <location>
        <begin position="90"/>
        <end position="275"/>
    </location>
</feature>
<dbReference type="EMBL" id="JABXRI010000001">
    <property type="protein sequence ID" value="MBA8061975.1"/>
    <property type="molecule type" value="Genomic_DNA"/>
</dbReference>
<sequence>MSEQYTHTESDVLTGHTELISSTSIERIVVGRNAALEQIKAIIHQLADISALTESIGGKTAIDWAMRQEFRRGCWLLEKEHTAMKVITCNLDRSIWRDLMKKSGMIALMDAAARDEWNRNLEQDDIPAISEENIISTFKQLHHSKDDVFERGIINVFKSLSWDYKSNSPCRFGKKIIVDGLVNYGRWGFRLLHGKRRAQLADLDRMLNLLDGKPVPENRHDLSIRLDDHISKQHSNVYEDEYVSIRYFQKGSGHITFKRPDLVEKMNDIVARHYPGMLAAK</sequence>
<reference evidence="2 3" key="1">
    <citation type="submission" date="2020-06" db="EMBL/GenBank/DDBJ databases">
        <title>REHAB project genomes.</title>
        <authorList>
            <person name="Shaw L.P."/>
        </authorList>
    </citation>
    <scope>NUCLEOTIDE SEQUENCE [LARGE SCALE GENOMIC DNA]</scope>
    <source>
        <strain evidence="2 3">RHBSTW-00116</strain>
    </source>
</reference>
<evidence type="ECO:0000313" key="3">
    <source>
        <dbReference type="Proteomes" id="UP000591803"/>
    </source>
</evidence>